<keyword evidence="1" id="KW-0812">Transmembrane</keyword>
<dbReference type="Proteomes" id="UP000225963">
    <property type="component" value="Segment"/>
</dbReference>
<organism evidence="2 3">
    <name type="scientific">Bacillus phage BM15</name>
    <dbReference type="NCBI Taxonomy" id="1755680"/>
    <lineage>
        <taxon>Viruses</taxon>
        <taxon>Duplodnaviria</taxon>
        <taxon>Heunggongvirae</taxon>
        <taxon>Uroviricota</taxon>
        <taxon>Caudoviricetes</taxon>
        <taxon>Herelleviridae</taxon>
        <taxon>Bastillevirinae</taxon>
        <taxon>Caeruleovirus</taxon>
        <taxon>Caeruleovirus BM15</taxon>
    </lineage>
</organism>
<sequence>MITLTVTVAIIVYVLESLLFSWLLTLPILTWSGAEVEKGLPKGRALKWGFLGTLIGNISILALVGIVNLLFDLGDWMINNLP</sequence>
<accession>A0A0S2MUS0</accession>
<keyword evidence="1" id="KW-0472">Membrane</keyword>
<keyword evidence="3" id="KW-1185">Reference proteome</keyword>
<dbReference type="OrthoDB" id="36207at10239"/>
<proteinExistence type="predicted"/>
<name>A0A0S2MUS0_9CAUD</name>
<evidence type="ECO:0000256" key="1">
    <source>
        <dbReference type="SAM" id="Phobius"/>
    </source>
</evidence>
<gene>
    <name evidence="2" type="ORF">BM10_193</name>
</gene>
<feature type="transmembrane region" description="Helical" evidence="1">
    <location>
        <begin position="50"/>
        <end position="71"/>
    </location>
</feature>
<evidence type="ECO:0000313" key="3">
    <source>
        <dbReference type="Proteomes" id="UP000225963"/>
    </source>
</evidence>
<keyword evidence="1" id="KW-1133">Transmembrane helix</keyword>
<feature type="transmembrane region" description="Helical" evidence="1">
    <location>
        <begin position="6"/>
        <end position="29"/>
    </location>
</feature>
<dbReference type="EMBL" id="KT995480">
    <property type="protein sequence ID" value="ALO79597.1"/>
    <property type="molecule type" value="Genomic_DNA"/>
</dbReference>
<evidence type="ECO:0000313" key="2">
    <source>
        <dbReference type="EMBL" id="ALO79597.1"/>
    </source>
</evidence>
<protein>
    <submittedName>
        <fullName evidence="2">Uncharacterized protein</fullName>
    </submittedName>
</protein>
<reference evidence="3" key="1">
    <citation type="submission" date="2015-11" db="EMBL/GenBank/DDBJ databases">
        <authorList>
            <person name="Sharaf A."/>
            <person name="Marie M.E."/>
            <person name="Esson H."/>
            <person name="El-Afifi I.S."/>
            <person name="Hammad M.A."/>
        </authorList>
    </citation>
    <scope>NUCLEOTIDE SEQUENCE [LARGE SCALE GENOMIC DNA]</scope>
</reference>